<proteinExistence type="inferred from homology"/>
<dbReference type="AlphaFoldDB" id="A0A6J5JX19"/>
<evidence type="ECO:0000256" key="5">
    <source>
        <dbReference type="ARBA" id="ARBA00022630"/>
    </source>
</evidence>
<evidence type="ECO:0000313" key="13">
    <source>
        <dbReference type="Proteomes" id="UP000509549"/>
    </source>
</evidence>
<keyword evidence="13" id="KW-1185">Reference proteome</keyword>
<evidence type="ECO:0000256" key="3">
    <source>
        <dbReference type="ARBA" id="ARBA00011955"/>
    </source>
</evidence>
<dbReference type="EC" id="2.7.1.180" evidence="3"/>
<dbReference type="Gene3D" id="3.10.520.10">
    <property type="entry name" value="ApbE-like domains"/>
    <property type="match status" value="1"/>
</dbReference>
<evidence type="ECO:0000256" key="11">
    <source>
        <dbReference type="ARBA" id="ARBA00048540"/>
    </source>
</evidence>
<dbReference type="KEGG" id="acil:ESZ_00285"/>
<keyword evidence="6" id="KW-0808">Transferase</keyword>
<evidence type="ECO:0000256" key="10">
    <source>
        <dbReference type="ARBA" id="ARBA00031306"/>
    </source>
</evidence>
<comment type="similarity">
    <text evidence="2">Belongs to the ApbE family.</text>
</comment>
<keyword evidence="8" id="KW-0274">FAD</keyword>
<reference evidence="12 13" key="1">
    <citation type="submission" date="2020-04" db="EMBL/GenBank/DDBJ databases">
        <authorList>
            <person name="Graf S J."/>
        </authorList>
    </citation>
    <scope>NUCLEOTIDE SEQUENCE [LARGE SCALE GENOMIC DNA]</scope>
    <source>
        <strain evidence="12">1</strain>
    </source>
</reference>
<dbReference type="PANTHER" id="PTHR30040:SF2">
    <property type="entry name" value="FAD:PROTEIN FMN TRANSFERASE"/>
    <property type="match status" value="1"/>
</dbReference>
<gene>
    <name evidence="12" type="ORF">ESZ_00285</name>
</gene>
<keyword evidence="7" id="KW-0479">Metal-binding</keyword>
<dbReference type="Proteomes" id="UP000509549">
    <property type="component" value="Chromosome"/>
</dbReference>
<evidence type="ECO:0000256" key="4">
    <source>
        <dbReference type="ARBA" id="ARBA00016337"/>
    </source>
</evidence>
<dbReference type="InterPro" id="IPR003374">
    <property type="entry name" value="ApbE-like_sf"/>
</dbReference>
<evidence type="ECO:0000256" key="8">
    <source>
        <dbReference type="ARBA" id="ARBA00022827"/>
    </source>
</evidence>
<evidence type="ECO:0000313" key="12">
    <source>
        <dbReference type="EMBL" id="CAB3976475.1"/>
    </source>
</evidence>
<dbReference type="Pfam" id="PF02424">
    <property type="entry name" value="ApbE"/>
    <property type="match status" value="1"/>
</dbReference>
<dbReference type="PANTHER" id="PTHR30040">
    <property type="entry name" value="THIAMINE BIOSYNTHESIS LIPOPROTEIN APBE"/>
    <property type="match status" value="1"/>
</dbReference>
<keyword evidence="9" id="KW-0460">Magnesium</keyword>
<dbReference type="InterPro" id="IPR024932">
    <property type="entry name" value="ApbE"/>
</dbReference>
<evidence type="ECO:0000256" key="9">
    <source>
        <dbReference type="ARBA" id="ARBA00022842"/>
    </source>
</evidence>
<evidence type="ECO:0000256" key="6">
    <source>
        <dbReference type="ARBA" id="ARBA00022679"/>
    </source>
</evidence>
<dbReference type="GO" id="GO:0016740">
    <property type="term" value="F:transferase activity"/>
    <property type="evidence" value="ECO:0007669"/>
    <property type="project" value="UniProtKB-KW"/>
</dbReference>
<dbReference type="EMBL" id="LR794158">
    <property type="protein sequence ID" value="CAB3976475.1"/>
    <property type="molecule type" value="Genomic_DNA"/>
</dbReference>
<evidence type="ECO:0000256" key="1">
    <source>
        <dbReference type="ARBA" id="ARBA00001946"/>
    </source>
</evidence>
<evidence type="ECO:0000256" key="7">
    <source>
        <dbReference type="ARBA" id="ARBA00022723"/>
    </source>
</evidence>
<sequence length="319" mass="36797">MFYLDRRRFLNKVFLTGSAFTFNFLFYESFLEDFSSKFLCEDFYLMGTNGKIQIFCDDLAYGKFVIDKSINRIKYLENVLTKFSPLSDVGILNNNPLGFNEMSIDTLNVLKIGDFISKKTFSYFDMGMGNLLYKFGIDNFVPIVGNITEFCDMKDDLFIFDGNYLKLNRKNSMVDLGGIGKGFTIDECLNILSENGIKHAAIEFGGDVRVMGGMPNNLPWKISFDKRLYKFLNDRDFFFDLFDGSIAISAGYLKKTFNNSHHIINPYSLKSKENYLFLTVFGEKCSFCDALSTAFFNMDLNIIEKSILNFPNYKFKTYI</sequence>
<protein>
    <recommendedName>
        <fullName evidence="4">FAD:protein FMN transferase</fullName>
        <ecNumber evidence="3">2.7.1.180</ecNumber>
    </recommendedName>
    <alternativeName>
        <fullName evidence="10">Flavin transferase</fullName>
    </alternativeName>
</protein>
<accession>A0A6J5JX19</accession>
<comment type="cofactor">
    <cofactor evidence="1">
        <name>Mg(2+)</name>
        <dbReference type="ChEBI" id="CHEBI:18420"/>
    </cofactor>
</comment>
<dbReference type="RefSeq" id="WP_176605002.1">
    <property type="nucleotide sequence ID" value="NZ_LR794158.1"/>
</dbReference>
<keyword evidence="5" id="KW-0285">Flavoprotein</keyword>
<dbReference type="GO" id="GO:0046872">
    <property type="term" value="F:metal ion binding"/>
    <property type="evidence" value="ECO:0007669"/>
    <property type="project" value="UniProtKB-KW"/>
</dbReference>
<organism evidence="12 13">
    <name type="scientific">Candidatus Azoamicus ciliaticola</name>
    <dbReference type="NCBI Taxonomy" id="2652803"/>
    <lineage>
        <taxon>Bacteria</taxon>
        <taxon>Pseudomonadati</taxon>
        <taxon>Pseudomonadota</taxon>
        <taxon>Gammaproteobacteria</taxon>
        <taxon>Candidatus Azoamicaceae</taxon>
        <taxon>Candidatus Azoamicus</taxon>
    </lineage>
</organism>
<evidence type="ECO:0000256" key="2">
    <source>
        <dbReference type="ARBA" id="ARBA00008282"/>
    </source>
</evidence>
<dbReference type="SUPFAM" id="SSF143631">
    <property type="entry name" value="ApbE-like"/>
    <property type="match status" value="1"/>
</dbReference>
<comment type="catalytic activity">
    <reaction evidence="11">
        <text>L-threonyl-[protein] + FAD = FMN-L-threonyl-[protein] + AMP + H(+)</text>
        <dbReference type="Rhea" id="RHEA:36847"/>
        <dbReference type="Rhea" id="RHEA-COMP:11060"/>
        <dbReference type="Rhea" id="RHEA-COMP:11061"/>
        <dbReference type="ChEBI" id="CHEBI:15378"/>
        <dbReference type="ChEBI" id="CHEBI:30013"/>
        <dbReference type="ChEBI" id="CHEBI:57692"/>
        <dbReference type="ChEBI" id="CHEBI:74257"/>
        <dbReference type="ChEBI" id="CHEBI:456215"/>
        <dbReference type="EC" id="2.7.1.180"/>
    </reaction>
</comment>
<name>A0A6J5JX19_9GAMM</name>